<dbReference type="Proteomes" id="UP000005240">
    <property type="component" value="Unassembled WGS sequence"/>
</dbReference>
<evidence type="ECO:0000313" key="3">
    <source>
        <dbReference type="EnsemblFungi" id="PTTG_30134-t43_1-p1"/>
    </source>
</evidence>
<dbReference type="EMBL" id="ADAS02001928">
    <property type="protein sequence ID" value="OAV86017.1"/>
    <property type="molecule type" value="Genomic_DNA"/>
</dbReference>
<sequence>MQFSSFLILAAILFIQSLAAADTSFLCNDKSKTNAKKTYGICTRKITDEDKQDMVLKILIQNRPGAAILARGAIPAGRSFTCNGLKGFKAEARLCADFFVDPGDVTVNTQDDITQHTYSPNPRR</sequence>
<reference evidence="2" key="1">
    <citation type="submission" date="2009-11" db="EMBL/GenBank/DDBJ databases">
        <authorList>
            <consortium name="The Broad Institute Genome Sequencing Platform"/>
            <person name="Ward D."/>
            <person name="Feldgarden M."/>
            <person name="Earl A."/>
            <person name="Young S.K."/>
            <person name="Zeng Q."/>
            <person name="Koehrsen M."/>
            <person name="Alvarado L."/>
            <person name="Berlin A."/>
            <person name="Bochicchio J."/>
            <person name="Borenstein D."/>
            <person name="Chapman S.B."/>
            <person name="Chen Z."/>
            <person name="Engels R."/>
            <person name="Freedman E."/>
            <person name="Gellesch M."/>
            <person name="Goldberg J."/>
            <person name="Griggs A."/>
            <person name="Gujja S."/>
            <person name="Heilman E."/>
            <person name="Heiman D."/>
            <person name="Hepburn T."/>
            <person name="Howarth C."/>
            <person name="Jen D."/>
            <person name="Larson L."/>
            <person name="Lewis B."/>
            <person name="Mehta T."/>
            <person name="Park D."/>
            <person name="Pearson M."/>
            <person name="Roberts A."/>
            <person name="Saif S."/>
            <person name="Shea T."/>
            <person name="Shenoy N."/>
            <person name="Sisk P."/>
            <person name="Stolte C."/>
            <person name="Sykes S."/>
            <person name="Thomson T."/>
            <person name="Walk T."/>
            <person name="White J."/>
            <person name="Yandava C."/>
            <person name="Izard J."/>
            <person name="Baranova O.V."/>
            <person name="Blanton J.M."/>
            <person name="Tanner A.C."/>
            <person name="Dewhirst F.E."/>
            <person name="Haas B."/>
            <person name="Nusbaum C."/>
            <person name="Birren B."/>
        </authorList>
    </citation>
    <scope>NUCLEOTIDE SEQUENCE [LARGE SCALE GENOMIC DNA]</scope>
    <source>
        <strain evidence="2">1-1 BBBD Race 1</strain>
    </source>
</reference>
<dbReference type="EnsemblFungi" id="PTTG_30134-t43_1">
    <property type="protein sequence ID" value="PTTG_30134-t43_1-p1"/>
    <property type="gene ID" value="PTTG_30134"/>
</dbReference>
<gene>
    <name evidence="2" type="ORF">PTTG_30134</name>
</gene>
<evidence type="ECO:0000313" key="4">
    <source>
        <dbReference type="Proteomes" id="UP000005240"/>
    </source>
</evidence>
<dbReference type="AlphaFoldDB" id="A0A180G044"/>
<evidence type="ECO:0000256" key="1">
    <source>
        <dbReference type="SAM" id="SignalP"/>
    </source>
</evidence>
<feature type="chain" id="PRO_5008109507" evidence="1">
    <location>
        <begin position="22"/>
        <end position="124"/>
    </location>
</feature>
<protein>
    <submittedName>
        <fullName evidence="2 3">Uncharacterized protein</fullName>
    </submittedName>
</protein>
<keyword evidence="1" id="KW-0732">Signal</keyword>
<keyword evidence="4" id="KW-1185">Reference proteome</keyword>
<accession>A0A180G044</accession>
<proteinExistence type="predicted"/>
<dbReference type="VEuPathDB" id="FungiDB:PTTG_30134"/>
<feature type="signal peptide" evidence="1">
    <location>
        <begin position="1"/>
        <end position="21"/>
    </location>
</feature>
<reference evidence="3" key="4">
    <citation type="submission" date="2025-05" db="UniProtKB">
        <authorList>
            <consortium name="EnsemblFungi"/>
        </authorList>
    </citation>
    <scope>IDENTIFICATION</scope>
    <source>
        <strain evidence="3">isolate 1-1 / race 1 (BBBD)</strain>
    </source>
</reference>
<reference evidence="2" key="2">
    <citation type="submission" date="2016-05" db="EMBL/GenBank/DDBJ databases">
        <title>Comparative analysis highlights variable genome content of wheat rusts and divergence of the mating loci.</title>
        <authorList>
            <person name="Cuomo C.A."/>
            <person name="Bakkeren G."/>
            <person name="Szabo L."/>
            <person name="Khalil H."/>
            <person name="Joly D."/>
            <person name="Goldberg J."/>
            <person name="Young S."/>
            <person name="Zeng Q."/>
            <person name="Fellers J."/>
        </authorList>
    </citation>
    <scope>NUCLEOTIDE SEQUENCE [LARGE SCALE GENOMIC DNA]</scope>
    <source>
        <strain evidence="2">1-1 BBBD Race 1</strain>
    </source>
</reference>
<evidence type="ECO:0000313" key="2">
    <source>
        <dbReference type="EMBL" id="OAV86017.1"/>
    </source>
</evidence>
<organism evidence="2">
    <name type="scientific">Puccinia triticina (isolate 1-1 / race 1 (BBBD))</name>
    <name type="common">Brown leaf rust fungus</name>
    <dbReference type="NCBI Taxonomy" id="630390"/>
    <lineage>
        <taxon>Eukaryota</taxon>
        <taxon>Fungi</taxon>
        <taxon>Dikarya</taxon>
        <taxon>Basidiomycota</taxon>
        <taxon>Pucciniomycotina</taxon>
        <taxon>Pucciniomycetes</taxon>
        <taxon>Pucciniales</taxon>
        <taxon>Pucciniaceae</taxon>
        <taxon>Puccinia</taxon>
    </lineage>
</organism>
<reference evidence="3 4" key="3">
    <citation type="journal article" date="2017" name="G3 (Bethesda)">
        <title>Comparative analysis highlights variable genome content of wheat rusts and divergence of the mating loci.</title>
        <authorList>
            <person name="Cuomo C.A."/>
            <person name="Bakkeren G."/>
            <person name="Khalil H.B."/>
            <person name="Panwar V."/>
            <person name="Joly D."/>
            <person name="Linning R."/>
            <person name="Sakthikumar S."/>
            <person name="Song X."/>
            <person name="Adiconis X."/>
            <person name="Fan L."/>
            <person name="Goldberg J.M."/>
            <person name="Levin J.Z."/>
            <person name="Young S."/>
            <person name="Zeng Q."/>
            <person name="Anikster Y."/>
            <person name="Bruce M."/>
            <person name="Wang M."/>
            <person name="Yin C."/>
            <person name="McCallum B."/>
            <person name="Szabo L.J."/>
            <person name="Hulbert S."/>
            <person name="Chen X."/>
            <person name="Fellers J.P."/>
        </authorList>
    </citation>
    <scope>NUCLEOTIDE SEQUENCE</scope>
    <source>
        <strain evidence="4">Isolate 1-1 / race 1 (BBBD)</strain>
        <strain evidence="3">isolate 1-1 / race 1 (BBBD)</strain>
    </source>
</reference>
<name>A0A180G044_PUCT1</name>